<feature type="transmembrane region" description="Helical" evidence="8">
    <location>
        <begin position="2303"/>
        <end position="2323"/>
    </location>
</feature>
<dbReference type="InterPro" id="IPR058654">
    <property type="entry name" value="Mok11-14/Ags1-like_TM"/>
</dbReference>
<evidence type="ECO:0000256" key="9">
    <source>
        <dbReference type="SAM" id="SignalP"/>
    </source>
</evidence>
<feature type="domain" description="Glycosyl hydrolase family 13 catalytic" evidence="10">
    <location>
        <begin position="65"/>
        <end position="516"/>
    </location>
</feature>
<dbReference type="Gene3D" id="3.20.20.80">
    <property type="entry name" value="Glycosidases"/>
    <property type="match status" value="1"/>
</dbReference>
<feature type="compositionally biased region" description="Basic and acidic residues" evidence="7">
    <location>
        <begin position="1809"/>
        <end position="1820"/>
    </location>
</feature>
<dbReference type="Pfam" id="PF26108">
    <property type="entry name" value="GH_Mok13"/>
    <property type="match status" value="1"/>
</dbReference>
<sequence>MFVISNVLSLFCLILSALALRYDPTHEGWNLNLNQTATDPLDYWGEWENHTFHPSPQNWRIPFYVLTLDRYVDGDPTNNEANGTTFEHDWNSNQFRFGGDAKGMMNNLDYLRGMGVKAVYLSGTPFINMPWSSDGFGALDFTLLDHHHGQIEDWRNLITEMHRRGMYVVLDNTLGTMGDLLQWVGNENTSAPFKWDEYDVRYKSSRQYHDFAIGNDETAACTYPRMWGADGYPLRNQTVLDAMKRPCKDSEFDQYGDMKGVGEVPVEETQLAKFAGVQDRLRTWRDDVLDKVMHFSCMQIAMLDIDGFRMDKAAQTPIDVHARWSAYQRECATRYNKTNFLIVGEIVSKVPYASLIIGRGKEPNMAWPSLEAAVRGDTTNSTSFIRERGMSALDGDAFMYPFYGAMTRFLGLDGPIGLEGVDFVEIWNELLLHEDFTNAYTGEFDPRHLWGMTNQDVFRWPGLANGTQKHLLGLFLANMMMPGAPFQLWGEEQESYILENQASDYIFGRTPMASQRAWQMHGCYKLGAEVYVDMPFEKAMHGCQDDSVSLDHRDPSHFMRNILKRQYELRDQYQVLNDGVHLQTLSTQHHDIYLPGSLGMPSPTGIWSVHRSAFPNVQDFSSAGALGNQDVWIVYSNENRTMNFTFNCQNQTEGLIAPFPAGTTVKSLFFPYEEITLGTSAAYLNTSDSYLPNGCLGSYEMAPWGHKLFVPKEKFAEPRPTITRVIPGHDQRLISQVPDGEPQAIPIEVHFSSEMDCENVVRNFSIRSTTGNGQVARLNTSSVTCSNVALNTKQDYVSQIGTAWIMKGKLENVYDGIHVYTLNNVSSQSKSSYTQAVDHFMFRIGQSENPMIFPMTSNYSSSLLHRNDRTGALTVTHKATGADKWQYTLNWGATWSEWRGYTPNASLVAQPWSGTKDQAWEGEHVMIRYWSEMAGSMEHVQHGDVGFSTPRRWPHMHVTGPWNLYGFDAGLPDKMQDTGAGQWHFDMMTEYPSTAILSTWGINPDGQPDKSKMYGDVDLDGVLDWLPPTSLGKNVINITNPGMPYTGVRIIANDGDLRYTFEPTGSAWRQLAISILLALVPLFTGALAIYLFRKSFYDVKFNELGLAEKNSSRYPTFAGAMWKKSTGNLTRFTKQMQIALPAPERQEGFAMTHGSRRSTVLLATMEYDIEDWKLKVKIGGLGVMASLMGKNLQHKTLIWVVPCVGDLEYPIDQPSEPMEITILGQLYSINVQYHRYQNITFVLLDAPVFRAQTKSDPYPARMDDMESAVFYSSWNQCIAETMRRFPEIDIYHINDYHGTLAPLYMLPDRAPPCCLSLHNAEFQGLWSIKRSKDMDEICRVFNLNKDIVTTYVQFGEVFNLLHAGASYLRIHQRGYGAVGVSKKYGKRSFARYPIFWGLSKIGSLPNPDPSDTAPWSKNDKITNCVAVDPETEAGRGLLRTQAQEWAGLQVDPDAELFVFVGRWSQQKGVDLIADVFPSILEKNPKAQLICIGPVIDLYGKFAALKLHRLMEIYPDRVCSKPEFTVLPPCIFSGAEFALIPSRDEPFGLVAVEFGRKGALGVGSRVGGLGQMPGWWFTIESVATKHLVRQFQSAINAALASSQETRAEMRARSSLQRFPVAQWVEGLEKLHAGSIHVHQRITGARASVLEGVRTPSILSPLPSAPGTALNSPMATRPSSRMGSRMVSRVTSRTSSPIREEGHGDETVQPHPPSVRPNRSHTRLPALLNLDSTVASSSATPANGTPTATTPTGHFSGFPLFPIPSVSYEEENYGYFSSQDQRQNLAQHSMSPKMSRRNSHDSNDSLSSSSEGRRTTSHESHHTHSSLPDSDRSRHSSRHWSARPSVLSLESVVGDEKNYRMQNVEPFFTDSQGVYTKQFGRLLDGLNGRTSTNELCIEEFIVKSEKNWFSRFYDAKLGVKSASSKVTAIRETEFDSSDSSQGGGSSNRSIRAGTVIDDEFQLGSDFTPARGIKKLVQYKIRDWPIFAFFIALGQILSANSYQITLLTGEQGQTANKLYVIASIYLAASVFWWTLFRTLQSRYVIALPFICYGLAFFILGMAPYASSFAARGWVQNVATGIYALASGSGSLFFALNFGSEGGTATHTWVFRACAVQGTQQIYVTVLWYWGSHLASVSASGSNPTGSASSPYITTVTTPIALLLCTIAFLLFLGLPDFYRSSPGSVPSFYASLRRRKIILWFFLVVVIQNYFLSAPYGRNWQYLWSSSLVPTWSIVILVLVFFVLVWIAVFTIFNRLSIEHSWILPIFAIGLGAPRWAQMLWGTSGMGLFVPWAGTPAIGALLGRSLWLWLGVLDALQGVGFGMVLLQTMTRFHVAFTLCAAQVVGSLATIAARATAPDRVGPGAVFPNLALGLDGLGSAVFWVALALQGVVCVGFFAFFRKEQLFKP</sequence>
<protein>
    <recommendedName>
        <fullName evidence="2">alpha-1,3-glucan synthase</fullName>
        <ecNumber evidence="2">2.4.1.183</ecNumber>
    </recommendedName>
</protein>
<feature type="compositionally biased region" description="Basic and acidic residues" evidence="7">
    <location>
        <begin position="1696"/>
        <end position="1706"/>
    </location>
</feature>
<keyword evidence="8" id="KW-0472">Membrane</keyword>
<dbReference type="SUPFAM" id="SSF53756">
    <property type="entry name" value="UDP-Glycosyltransferase/glycogen phosphorylase"/>
    <property type="match status" value="1"/>
</dbReference>
<dbReference type="EC" id="2.4.1.183" evidence="2"/>
<feature type="chain" id="PRO_5025466852" description="alpha-1,3-glucan synthase" evidence="9">
    <location>
        <begin position="20"/>
        <end position="2404"/>
    </location>
</feature>
<feature type="region of interest" description="Disordered" evidence="7">
    <location>
        <begin position="1781"/>
        <end position="1839"/>
    </location>
</feature>
<dbReference type="SUPFAM" id="SSF51445">
    <property type="entry name" value="(Trans)glycosidases"/>
    <property type="match status" value="1"/>
</dbReference>
<keyword evidence="3" id="KW-0328">Glycosyltransferase</keyword>
<dbReference type="EMBL" id="ML976997">
    <property type="protein sequence ID" value="KAF1954873.1"/>
    <property type="molecule type" value="Genomic_DNA"/>
</dbReference>
<keyword evidence="8" id="KW-0812">Transmembrane</keyword>
<feature type="transmembrane region" description="Helical" evidence="8">
    <location>
        <begin position="2330"/>
        <end position="2353"/>
    </location>
</feature>
<dbReference type="Pfam" id="PF26122">
    <property type="entry name" value="CBM_Mok13"/>
    <property type="match status" value="1"/>
</dbReference>
<dbReference type="GO" id="GO:0070600">
    <property type="term" value="P:fungal-type cell wall (1-&gt;3)-alpha-glucan biosynthetic process"/>
    <property type="evidence" value="ECO:0007669"/>
    <property type="project" value="TreeGrafter"/>
</dbReference>
<feature type="transmembrane region" description="Helical" evidence="8">
    <location>
        <begin position="2106"/>
        <end position="2127"/>
    </location>
</feature>
<keyword evidence="9" id="KW-0732">Signal</keyword>
<reference evidence="11" key="1">
    <citation type="journal article" date="2020" name="Stud. Mycol.">
        <title>101 Dothideomycetes genomes: a test case for predicting lifestyles and emergence of pathogens.</title>
        <authorList>
            <person name="Haridas S."/>
            <person name="Albert R."/>
            <person name="Binder M."/>
            <person name="Bloem J."/>
            <person name="Labutti K."/>
            <person name="Salamov A."/>
            <person name="Andreopoulos B."/>
            <person name="Baker S."/>
            <person name="Barry K."/>
            <person name="Bills G."/>
            <person name="Bluhm B."/>
            <person name="Cannon C."/>
            <person name="Castanera R."/>
            <person name="Culley D."/>
            <person name="Daum C."/>
            <person name="Ezra D."/>
            <person name="Gonzalez J."/>
            <person name="Henrissat B."/>
            <person name="Kuo A."/>
            <person name="Liang C."/>
            <person name="Lipzen A."/>
            <person name="Lutzoni F."/>
            <person name="Magnuson J."/>
            <person name="Mondo S."/>
            <person name="Nolan M."/>
            <person name="Ohm R."/>
            <person name="Pangilinan J."/>
            <person name="Park H.-J."/>
            <person name="Ramirez L."/>
            <person name="Alfaro M."/>
            <person name="Sun H."/>
            <person name="Tritt A."/>
            <person name="Yoshinaga Y."/>
            <person name="Zwiers L.-H."/>
            <person name="Turgeon B."/>
            <person name="Goodwin S."/>
            <person name="Spatafora J."/>
            <person name="Crous P."/>
            <person name="Grigoriev I."/>
        </authorList>
    </citation>
    <scope>NUCLEOTIDE SEQUENCE</scope>
    <source>
        <strain evidence="11">CBS 675.92</strain>
    </source>
</reference>
<comment type="catalytic activity">
    <reaction evidence="6">
        <text>[(1-&gt;3)-alpha-D-glucosyl](n) + UDP-alpha-D-glucose = [(1-&gt;3)-alpha-D-glucosyl](n+1) + UDP + H(+)</text>
        <dbReference type="Rhea" id="RHEA:19749"/>
        <dbReference type="Rhea" id="RHEA-COMP:11150"/>
        <dbReference type="Rhea" id="RHEA-COMP:11151"/>
        <dbReference type="ChEBI" id="CHEBI:15378"/>
        <dbReference type="ChEBI" id="CHEBI:28100"/>
        <dbReference type="ChEBI" id="CHEBI:58223"/>
        <dbReference type="ChEBI" id="CHEBI:58885"/>
        <dbReference type="EC" id="2.4.1.183"/>
    </reaction>
</comment>
<proteinExistence type="inferred from homology"/>
<feature type="transmembrane region" description="Helical" evidence="8">
    <location>
        <begin position="1981"/>
        <end position="2003"/>
    </location>
</feature>
<comment type="similarity">
    <text evidence="1">Belongs to the glycosyltransferase group 1 family.</text>
</comment>
<evidence type="ECO:0000256" key="7">
    <source>
        <dbReference type="SAM" id="MobiDB-lite"/>
    </source>
</evidence>
<dbReference type="Pfam" id="PF26127">
    <property type="entry name" value="12TM_Mok13"/>
    <property type="match status" value="1"/>
</dbReference>
<keyword evidence="8" id="KW-1133">Transmembrane helix</keyword>
<dbReference type="PANTHER" id="PTHR47182">
    <property type="entry name" value="CELL WALL ALPHA-1,3-GLUCAN SYNTHASE AGS1-RELATED"/>
    <property type="match status" value="1"/>
</dbReference>
<dbReference type="GO" id="GO:0047657">
    <property type="term" value="F:alpha-1,3-glucan synthase activity"/>
    <property type="evidence" value="ECO:0007669"/>
    <property type="project" value="UniProtKB-EC"/>
</dbReference>
<evidence type="ECO:0000256" key="8">
    <source>
        <dbReference type="SAM" id="Phobius"/>
    </source>
</evidence>
<feature type="compositionally biased region" description="Polar residues" evidence="7">
    <location>
        <begin position="1781"/>
        <end position="1790"/>
    </location>
</feature>
<dbReference type="InterPro" id="IPR013534">
    <property type="entry name" value="Starch_synth_cat_dom"/>
</dbReference>
<keyword evidence="12" id="KW-1185">Reference proteome</keyword>
<feature type="transmembrane region" description="Helical" evidence="8">
    <location>
        <begin position="1071"/>
        <end position="1092"/>
    </location>
</feature>
<dbReference type="Pfam" id="PF08323">
    <property type="entry name" value="Glyco_transf_5"/>
    <property type="match status" value="1"/>
</dbReference>
<evidence type="ECO:0000256" key="6">
    <source>
        <dbReference type="ARBA" id="ARBA00048960"/>
    </source>
</evidence>
<dbReference type="FunFam" id="3.40.50.2000:FF:000052">
    <property type="entry name" value="Alpha-1,3-glucan synthase Ags2"/>
    <property type="match status" value="1"/>
</dbReference>
<dbReference type="InterPro" id="IPR001296">
    <property type="entry name" value="Glyco_trans_1"/>
</dbReference>
<dbReference type="GO" id="GO:0009277">
    <property type="term" value="C:fungal-type cell wall"/>
    <property type="evidence" value="ECO:0007669"/>
    <property type="project" value="TreeGrafter"/>
</dbReference>
<keyword evidence="4" id="KW-0808">Transferase</keyword>
<feature type="transmembrane region" description="Helical" evidence="8">
    <location>
        <begin position="2147"/>
        <end position="2171"/>
    </location>
</feature>
<feature type="compositionally biased region" description="Low complexity" evidence="7">
    <location>
        <begin position="1675"/>
        <end position="1695"/>
    </location>
</feature>
<dbReference type="InterPro" id="IPR058659">
    <property type="entry name" value="Mok11-13/Ags1-like_CBM"/>
</dbReference>
<organism evidence="11 12">
    <name type="scientific">Byssothecium circinans</name>
    <dbReference type="NCBI Taxonomy" id="147558"/>
    <lineage>
        <taxon>Eukaryota</taxon>
        <taxon>Fungi</taxon>
        <taxon>Dikarya</taxon>
        <taxon>Ascomycota</taxon>
        <taxon>Pezizomycotina</taxon>
        <taxon>Dothideomycetes</taxon>
        <taxon>Pleosporomycetidae</taxon>
        <taxon>Pleosporales</taxon>
        <taxon>Massarineae</taxon>
        <taxon>Massarinaceae</taxon>
        <taxon>Byssothecium</taxon>
    </lineage>
</organism>
<dbReference type="Pfam" id="PF26111">
    <property type="entry name" value="Ig_Mok13"/>
    <property type="match status" value="1"/>
</dbReference>
<dbReference type="SMART" id="SM00642">
    <property type="entry name" value="Aamy"/>
    <property type="match status" value="1"/>
</dbReference>
<feature type="transmembrane region" description="Helical" evidence="8">
    <location>
        <begin position="2373"/>
        <end position="2396"/>
    </location>
</feature>
<evidence type="ECO:0000256" key="1">
    <source>
        <dbReference type="ARBA" id="ARBA00006122"/>
    </source>
</evidence>
<gene>
    <name evidence="11" type="ORF">CC80DRAFT_526600</name>
</gene>
<evidence type="ECO:0000259" key="10">
    <source>
        <dbReference type="SMART" id="SM00642"/>
    </source>
</evidence>
<dbReference type="Gene3D" id="3.40.50.2000">
    <property type="entry name" value="Glycogen Phosphorylase B"/>
    <property type="match status" value="2"/>
</dbReference>
<dbReference type="InterPro" id="IPR017853">
    <property type="entry name" value="GH"/>
</dbReference>
<evidence type="ECO:0000256" key="2">
    <source>
        <dbReference type="ARBA" id="ARBA00012688"/>
    </source>
</evidence>
<dbReference type="Pfam" id="PF00534">
    <property type="entry name" value="Glycos_transf_1"/>
    <property type="match status" value="1"/>
</dbReference>
<dbReference type="PANTHER" id="PTHR47182:SF2">
    <property type="entry name" value="CELL WALL ALPHA-1,3-GLUCAN SYNTHASE AGS1"/>
    <property type="match status" value="1"/>
</dbReference>
<feature type="compositionally biased region" description="Low complexity" evidence="7">
    <location>
        <begin position="1733"/>
        <end position="1751"/>
    </location>
</feature>
<feature type="transmembrane region" description="Helical" evidence="8">
    <location>
        <begin position="2015"/>
        <end position="2033"/>
    </location>
</feature>
<evidence type="ECO:0000256" key="4">
    <source>
        <dbReference type="ARBA" id="ARBA00022679"/>
    </source>
</evidence>
<dbReference type="OrthoDB" id="512920at2759"/>
<dbReference type="InterPro" id="IPR058655">
    <property type="entry name" value="Mok11-14/Ags1-like"/>
</dbReference>
<accession>A0A6A5TPN8</accession>
<evidence type="ECO:0000313" key="11">
    <source>
        <dbReference type="EMBL" id="KAF1954873.1"/>
    </source>
</evidence>
<dbReference type="Proteomes" id="UP000800035">
    <property type="component" value="Unassembled WGS sequence"/>
</dbReference>
<evidence type="ECO:0000313" key="12">
    <source>
        <dbReference type="Proteomes" id="UP000800035"/>
    </source>
</evidence>
<keyword evidence="5" id="KW-0961">Cell wall biogenesis/degradation</keyword>
<evidence type="ECO:0000256" key="3">
    <source>
        <dbReference type="ARBA" id="ARBA00022676"/>
    </source>
</evidence>
<name>A0A6A5TPN8_9PLEO</name>
<dbReference type="InterPro" id="IPR058656">
    <property type="entry name" value="Mok11-13/Ags1-like_GH"/>
</dbReference>
<feature type="transmembrane region" description="Helical" evidence="8">
    <location>
        <begin position="2259"/>
        <end position="2278"/>
    </location>
</feature>
<dbReference type="Pfam" id="PF26114">
    <property type="entry name" value="Ig_2_Mok13"/>
    <property type="match status" value="1"/>
</dbReference>
<dbReference type="InterPro" id="IPR058657">
    <property type="entry name" value="Mok11-13/Ags1-like_Ig"/>
</dbReference>
<feature type="transmembrane region" description="Helical" evidence="8">
    <location>
        <begin position="2194"/>
        <end position="2214"/>
    </location>
</feature>
<dbReference type="InterPro" id="IPR058658">
    <property type="entry name" value="Mok11-13/Ags1-like_Ig_2"/>
</dbReference>
<dbReference type="Pfam" id="PF00128">
    <property type="entry name" value="Alpha-amylase"/>
    <property type="match status" value="1"/>
</dbReference>
<evidence type="ECO:0000256" key="5">
    <source>
        <dbReference type="ARBA" id="ARBA00023316"/>
    </source>
</evidence>
<feature type="region of interest" description="Disordered" evidence="7">
    <location>
        <begin position="1733"/>
        <end position="1755"/>
    </location>
</feature>
<feature type="transmembrane region" description="Helical" evidence="8">
    <location>
        <begin position="2074"/>
        <end position="2094"/>
    </location>
</feature>
<feature type="signal peptide" evidence="9">
    <location>
        <begin position="1"/>
        <end position="19"/>
    </location>
</feature>
<dbReference type="InterPro" id="IPR006047">
    <property type="entry name" value="GH13_cat_dom"/>
</dbReference>
<feature type="transmembrane region" description="Helical" evidence="8">
    <location>
        <begin position="2040"/>
        <end position="2062"/>
    </location>
</feature>
<feature type="region of interest" description="Disordered" evidence="7">
    <location>
        <begin position="1658"/>
        <end position="1718"/>
    </location>
</feature>
<feature type="transmembrane region" description="Helical" evidence="8">
    <location>
        <begin position="2226"/>
        <end position="2247"/>
    </location>
</feature>